<protein>
    <submittedName>
        <fullName evidence="3">Putative 1,4-benzoquinone reductase</fullName>
    </submittedName>
</protein>
<dbReference type="RefSeq" id="XP_025347228.1">
    <property type="nucleotide sequence ID" value="XM_025490374.1"/>
</dbReference>
<dbReference type="InterPro" id="IPR008254">
    <property type="entry name" value="Flavodoxin/NO_synth"/>
</dbReference>
<accession>A0A316U5F7</accession>
<organism evidence="3 4">
    <name type="scientific">Pseudomicrostroma glucosiphilum</name>
    <dbReference type="NCBI Taxonomy" id="1684307"/>
    <lineage>
        <taxon>Eukaryota</taxon>
        <taxon>Fungi</taxon>
        <taxon>Dikarya</taxon>
        <taxon>Basidiomycota</taxon>
        <taxon>Ustilaginomycotina</taxon>
        <taxon>Exobasidiomycetes</taxon>
        <taxon>Microstromatales</taxon>
        <taxon>Microstromatales incertae sedis</taxon>
        <taxon>Pseudomicrostroma</taxon>
    </lineage>
</organism>
<evidence type="ECO:0000313" key="4">
    <source>
        <dbReference type="Proteomes" id="UP000245942"/>
    </source>
</evidence>
<dbReference type="EMBL" id="KZ819329">
    <property type="protein sequence ID" value="PWN20068.1"/>
    <property type="molecule type" value="Genomic_DNA"/>
</dbReference>
<dbReference type="NCBIfam" id="TIGR01755">
    <property type="entry name" value="flav_wrbA"/>
    <property type="match status" value="1"/>
</dbReference>
<dbReference type="FunFam" id="3.40.50.360:FF:000001">
    <property type="entry name" value="NAD(P)H dehydrogenase (Quinone) FQR1-like"/>
    <property type="match status" value="1"/>
</dbReference>
<reference evidence="3 4" key="1">
    <citation type="journal article" date="2018" name="Mol. Biol. Evol.">
        <title>Broad Genomic Sampling Reveals a Smut Pathogenic Ancestry of the Fungal Clade Ustilaginomycotina.</title>
        <authorList>
            <person name="Kijpornyongpan T."/>
            <person name="Mondo S.J."/>
            <person name="Barry K."/>
            <person name="Sandor L."/>
            <person name="Lee J."/>
            <person name="Lipzen A."/>
            <person name="Pangilinan J."/>
            <person name="LaButti K."/>
            <person name="Hainaut M."/>
            <person name="Henrissat B."/>
            <person name="Grigoriev I.V."/>
            <person name="Spatafora J.W."/>
            <person name="Aime M.C."/>
        </authorList>
    </citation>
    <scope>NUCLEOTIDE SEQUENCE [LARGE SCALE GENOMIC DNA]</scope>
    <source>
        <strain evidence="3 4">MCA 4718</strain>
    </source>
</reference>
<dbReference type="OrthoDB" id="504689at2759"/>
<dbReference type="PANTHER" id="PTHR30546">
    <property type="entry name" value="FLAVODOXIN-RELATED PROTEIN WRBA-RELATED"/>
    <property type="match status" value="1"/>
</dbReference>
<evidence type="ECO:0000259" key="2">
    <source>
        <dbReference type="PROSITE" id="PS50902"/>
    </source>
</evidence>
<dbReference type="STRING" id="1684307.A0A316U5F7"/>
<dbReference type="GO" id="GO:0016020">
    <property type="term" value="C:membrane"/>
    <property type="evidence" value="ECO:0007669"/>
    <property type="project" value="TreeGrafter"/>
</dbReference>
<feature type="domain" description="Flavodoxin-like" evidence="2">
    <location>
        <begin position="4"/>
        <end position="191"/>
    </location>
</feature>
<dbReference type="PROSITE" id="PS50902">
    <property type="entry name" value="FLAVODOXIN_LIKE"/>
    <property type="match status" value="1"/>
</dbReference>
<dbReference type="InterPro" id="IPR029039">
    <property type="entry name" value="Flavoprotein-like_sf"/>
</dbReference>
<dbReference type="Gene3D" id="3.40.50.360">
    <property type="match status" value="1"/>
</dbReference>
<dbReference type="SUPFAM" id="SSF52218">
    <property type="entry name" value="Flavoproteins"/>
    <property type="match status" value="1"/>
</dbReference>
<sequence>MASIAVIVWSLYGHISKLSEPIIEGLKKSGANVEVFQFAETLPGEVIEKMHGNKEATASLPVIQPDDLKRFDGYVLGFPTRYGRAPAQVSSFFDQTGALWFSGALVGKFGAIFTSTASQHGGQETTALTTIPWFAHHGIIYVPLGYIAPELNDVESVGGGSAWGASTVAGDGSKQPTKNDLSIALQQGTHFGKVVSQYVKGAAK</sequence>
<dbReference type="Proteomes" id="UP000245942">
    <property type="component" value="Unassembled WGS sequence"/>
</dbReference>
<evidence type="ECO:0000256" key="1">
    <source>
        <dbReference type="ARBA" id="ARBA00006961"/>
    </source>
</evidence>
<dbReference type="GO" id="GO:0010181">
    <property type="term" value="F:FMN binding"/>
    <property type="evidence" value="ECO:0007669"/>
    <property type="project" value="InterPro"/>
</dbReference>
<comment type="similarity">
    <text evidence="1">Belongs to the WrbA family.</text>
</comment>
<dbReference type="PANTHER" id="PTHR30546:SF23">
    <property type="entry name" value="FLAVOPROTEIN-LIKE PROTEIN YCP4-RELATED"/>
    <property type="match status" value="1"/>
</dbReference>
<dbReference type="GeneID" id="37012108"/>
<evidence type="ECO:0000313" key="3">
    <source>
        <dbReference type="EMBL" id="PWN20068.1"/>
    </source>
</evidence>
<dbReference type="Pfam" id="PF03358">
    <property type="entry name" value="FMN_red"/>
    <property type="match status" value="1"/>
</dbReference>
<name>A0A316U5F7_9BASI</name>
<dbReference type="GO" id="GO:0003955">
    <property type="term" value="F:NAD(P)H dehydrogenase (quinone) activity"/>
    <property type="evidence" value="ECO:0007669"/>
    <property type="project" value="InterPro"/>
</dbReference>
<dbReference type="NCBIfam" id="NF002999">
    <property type="entry name" value="PRK03767.1"/>
    <property type="match status" value="1"/>
</dbReference>
<dbReference type="InterPro" id="IPR010089">
    <property type="entry name" value="Flavoprotein_WrbA-like"/>
</dbReference>
<proteinExistence type="inferred from homology"/>
<keyword evidence="4" id="KW-1185">Reference proteome</keyword>
<dbReference type="InterPro" id="IPR005025">
    <property type="entry name" value="FMN_Rdtase-like_dom"/>
</dbReference>
<dbReference type="AlphaFoldDB" id="A0A316U5F7"/>
<gene>
    <name evidence="3" type="ORF">BCV69DRAFT_250289</name>
</gene>